<dbReference type="Pfam" id="PF18140">
    <property type="entry name" value="PCC_BT"/>
    <property type="match status" value="1"/>
</dbReference>
<evidence type="ECO:0000313" key="12">
    <source>
        <dbReference type="Proteomes" id="UP001152799"/>
    </source>
</evidence>
<dbReference type="PROSITE" id="PS00866">
    <property type="entry name" value="CPSASE_1"/>
    <property type="match status" value="1"/>
</dbReference>
<evidence type="ECO:0000256" key="7">
    <source>
        <dbReference type="PROSITE-ProRule" id="PRU00409"/>
    </source>
</evidence>
<gene>
    <name evidence="11" type="ORF">CEUTPL_LOCUS9481</name>
</gene>
<accession>A0A9N9MWV6</accession>
<dbReference type="Gene3D" id="3.30.700.30">
    <property type="match status" value="1"/>
</dbReference>
<dbReference type="InterPro" id="IPR005481">
    <property type="entry name" value="BC-like_N"/>
</dbReference>
<dbReference type="InterPro" id="IPR011764">
    <property type="entry name" value="Biotin_carboxylation_dom"/>
</dbReference>
<evidence type="ECO:0008006" key="13">
    <source>
        <dbReference type="Google" id="ProtNLM"/>
    </source>
</evidence>
<evidence type="ECO:0000259" key="10">
    <source>
        <dbReference type="PROSITE" id="PS50979"/>
    </source>
</evidence>
<protein>
    <recommendedName>
        <fullName evidence="13">Propionyl-CoA carboxylase</fullName>
    </recommendedName>
</protein>
<dbReference type="InterPro" id="IPR050856">
    <property type="entry name" value="Biotin_carboxylase_complex"/>
</dbReference>
<dbReference type="InterPro" id="IPR011761">
    <property type="entry name" value="ATP-grasp"/>
</dbReference>
<dbReference type="AlphaFoldDB" id="A0A9N9MWV6"/>
<dbReference type="SUPFAM" id="SSF51230">
    <property type="entry name" value="Single hybrid motif"/>
    <property type="match status" value="1"/>
</dbReference>
<feature type="domain" description="Lipoyl-binding" evidence="8">
    <location>
        <begin position="642"/>
        <end position="716"/>
    </location>
</feature>
<dbReference type="Gene3D" id="3.30.470.20">
    <property type="entry name" value="ATP-grasp fold, B domain"/>
    <property type="match status" value="1"/>
</dbReference>
<reference evidence="11" key="1">
    <citation type="submission" date="2022-01" db="EMBL/GenBank/DDBJ databases">
        <authorList>
            <person name="King R."/>
        </authorList>
    </citation>
    <scope>NUCLEOTIDE SEQUENCE</scope>
</reference>
<dbReference type="InterPro" id="IPR000089">
    <property type="entry name" value="Biotin_lipoyl"/>
</dbReference>
<name>A0A9N9MWV6_9CUCU</name>
<evidence type="ECO:0000313" key="11">
    <source>
        <dbReference type="EMBL" id="CAG9768963.1"/>
    </source>
</evidence>
<evidence type="ECO:0000259" key="8">
    <source>
        <dbReference type="PROSITE" id="PS50968"/>
    </source>
</evidence>
<dbReference type="NCBIfam" id="NF006367">
    <property type="entry name" value="PRK08591.1"/>
    <property type="match status" value="1"/>
</dbReference>
<dbReference type="Pfam" id="PF00289">
    <property type="entry name" value="Biotin_carb_N"/>
    <property type="match status" value="1"/>
</dbReference>
<keyword evidence="2" id="KW-0436">Ligase</keyword>
<keyword evidence="12" id="KW-1185">Reference proteome</keyword>
<dbReference type="GO" id="GO:0005739">
    <property type="term" value="C:mitochondrion"/>
    <property type="evidence" value="ECO:0007669"/>
    <property type="project" value="TreeGrafter"/>
</dbReference>
<dbReference type="SUPFAM" id="SSF56059">
    <property type="entry name" value="Glutathione synthetase ATP-binding domain-like"/>
    <property type="match status" value="1"/>
</dbReference>
<dbReference type="PANTHER" id="PTHR18866:SF33">
    <property type="entry name" value="METHYLCROTONOYL-COA CARBOXYLASE SUBUNIT ALPHA, MITOCHONDRIAL-RELATED"/>
    <property type="match status" value="1"/>
</dbReference>
<dbReference type="InterPro" id="IPR011054">
    <property type="entry name" value="Rudment_hybrid_motif"/>
</dbReference>
<dbReference type="Pfam" id="PF02786">
    <property type="entry name" value="CPSase_L_D2"/>
    <property type="match status" value="1"/>
</dbReference>
<organism evidence="11 12">
    <name type="scientific">Ceutorhynchus assimilis</name>
    <name type="common">cabbage seed weevil</name>
    <dbReference type="NCBI Taxonomy" id="467358"/>
    <lineage>
        <taxon>Eukaryota</taxon>
        <taxon>Metazoa</taxon>
        <taxon>Ecdysozoa</taxon>
        <taxon>Arthropoda</taxon>
        <taxon>Hexapoda</taxon>
        <taxon>Insecta</taxon>
        <taxon>Pterygota</taxon>
        <taxon>Neoptera</taxon>
        <taxon>Endopterygota</taxon>
        <taxon>Coleoptera</taxon>
        <taxon>Polyphaga</taxon>
        <taxon>Cucujiformia</taxon>
        <taxon>Curculionidae</taxon>
        <taxon>Ceutorhynchinae</taxon>
        <taxon>Ceutorhynchus</taxon>
    </lineage>
</organism>
<evidence type="ECO:0000256" key="2">
    <source>
        <dbReference type="ARBA" id="ARBA00022598"/>
    </source>
</evidence>
<dbReference type="PROSITE" id="PS00867">
    <property type="entry name" value="CPSASE_2"/>
    <property type="match status" value="1"/>
</dbReference>
<dbReference type="EMBL" id="OU892281">
    <property type="protein sequence ID" value="CAG9768963.1"/>
    <property type="molecule type" value="Genomic_DNA"/>
</dbReference>
<dbReference type="CDD" id="cd06850">
    <property type="entry name" value="biotinyl_domain"/>
    <property type="match status" value="1"/>
</dbReference>
<dbReference type="PROSITE" id="PS50968">
    <property type="entry name" value="BIOTINYL_LIPOYL"/>
    <property type="match status" value="1"/>
</dbReference>
<evidence type="ECO:0000256" key="3">
    <source>
        <dbReference type="ARBA" id="ARBA00022741"/>
    </source>
</evidence>
<dbReference type="PROSITE" id="PS50975">
    <property type="entry name" value="ATP_GRASP"/>
    <property type="match status" value="1"/>
</dbReference>
<comment type="cofactor">
    <cofactor evidence="1">
        <name>biotin</name>
        <dbReference type="ChEBI" id="CHEBI:57586"/>
    </cofactor>
</comment>
<dbReference type="PROSITE" id="PS50979">
    <property type="entry name" value="BC"/>
    <property type="match status" value="1"/>
</dbReference>
<dbReference type="SUPFAM" id="SSF51246">
    <property type="entry name" value="Rudiment single hybrid motif"/>
    <property type="match status" value="1"/>
</dbReference>
<evidence type="ECO:0000259" key="9">
    <source>
        <dbReference type="PROSITE" id="PS50975"/>
    </source>
</evidence>
<dbReference type="SMART" id="SM00878">
    <property type="entry name" value="Biotin_carb_C"/>
    <property type="match status" value="1"/>
</dbReference>
<dbReference type="FunFam" id="3.30.470.20:FF:000028">
    <property type="entry name" value="Methylcrotonoyl-CoA carboxylase subunit alpha, mitochondrial"/>
    <property type="match status" value="1"/>
</dbReference>
<feature type="domain" description="ATP-grasp" evidence="9">
    <location>
        <begin position="165"/>
        <end position="362"/>
    </location>
</feature>
<keyword evidence="5" id="KW-0443">Lipid metabolism</keyword>
<keyword evidence="4 7" id="KW-0067">ATP-binding</keyword>
<keyword evidence="3 7" id="KW-0547">Nucleotide-binding</keyword>
<dbReference type="GO" id="GO:0006629">
    <property type="term" value="P:lipid metabolic process"/>
    <property type="evidence" value="ECO:0007669"/>
    <property type="project" value="UniProtKB-KW"/>
</dbReference>
<dbReference type="FunFam" id="3.30.1490.20:FF:000003">
    <property type="entry name" value="acetyl-CoA carboxylase isoform X1"/>
    <property type="match status" value="1"/>
</dbReference>
<evidence type="ECO:0000256" key="6">
    <source>
        <dbReference type="ARBA" id="ARBA00023267"/>
    </source>
</evidence>
<dbReference type="InterPro" id="IPR005482">
    <property type="entry name" value="Biotin_COase_C"/>
</dbReference>
<dbReference type="GO" id="GO:0004658">
    <property type="term" value="F:propionyl-CoA carboxylase activity"/>
    <property type="evidence" value="ECO:0007669"/>
    <property type="project" value="TreeGrafter"/>
</dbReference>
<dbReference type="FunFam" id="3.40.50.20:FF:000010">
    <property type="entry name" value="Propionyl-CoA carboxylase subunit alpha"/>
    <property type="match status" value="1"/>
</dbReference>
<dbReference type="GO" id="GO:0046872">
    <property type="term" value="F:metal ion binding"/>
    <property type="evidence" value="ECO:0007669"/>
    <property type="project" value="InterPro"/>
</dbReference>
<dbReference type="GO" id="GO:0005524">
    <property type="term" value="F:ATP binding"/>
    <property type="evidence" value="ECO:0007669"/>
    <property type="project" value="UniProtKB-UniRule"/>
</dbReference>
<dbReference type="Pfam" id="PF00364">
    <property type="entry name" value="Biotin_lipoyl"/>
    <property type="match status" value="1"/>
</dbReference>
<evidence type="ECO:0000256" key="1">
    <source>
        <dbReference type="ARBA" id="ARBA00001953"/>
    </source>
</evidence>
<dbReference type="Proteomes" id="UP001152799">
    <property type="component" value="Chromosome 5"/>
</dbReference>
<dbReference type="SUPFAM" id="SSF52440">
    <property type="entry name" value="PreATP-grasp domain"/>
    <property type="match status" value="1"/>
</dbReference>
<proteinExistence type="predicted"/>
<sequence>MAFKNNSKLFSKLCSCCGKANVHFGKHKRSQHTTGAIIDPNNEAIFKKVLIANRGEIACRIIRTAKRMGIKTVAVYSVADSQARHVKMADEAVFIGPSSATESYLNIDKIMEAIKQTNADAVHPGYGFLSENTEFVRILESRENVAFIGPSAEVISKMGDKLESKRTAMDAGVNVIPGFDQIVTDAEHCVQIARVVGYPVMIKASAGGGGKGMRIARNDHEVREGFLLSTQEAESSFGDSRMLVEKFIENPRHIEIQILGDQYGNVIYLNERECSIQRRNQKVIEEAPSVFLDTTTRQKMGEQSVSLCKKLNYSNAGTVEFLVDQKRNFYFLEMNTRLQVEHPITECITGIDLVHQMFRLAKGHKLNIKQEDVEINGWAIESRVYAEDPYKNFGLPSIGKLYKYKEPNGIPGVRCDSGVEEGSKITMHYDPLICKLVCHGKTRKEAIEISKQALDSYVIRGIEHNIPFLRDILTQQKFIEGNISTDYLPQVYPEGFQGITLGVRDRHKLVAVAGALYATNELRSRSFINIPDFKIRSGKAEREKWKLFIRFDDNEEVYVNVAQTNGQFRIEVAANVFCVDKNEINLSSPIMELTVNGTGNVVQLLSWNASGEYQIIFNGNNYKFYILTEQASNYLNLMPKKLKKVKLNKICAPMAGLVKLIFCSVGDKVIEGQELLVIESMKMQNFIVAQSNGTIKYVNFNIGDTVTNGDVLVELE</sequence>
<dbReference type="InterPro" id="IPR041265">
    <property type="entry name" value="PCC_BT"/>
</dbReference>
<dbReference type="Pfam" id="PF02785">
    <property type="entry name" value="Biotin_carb_C"/>
    <property type="match status" value="1"/>
</dbReference>
<dbReference type="PANTHER" id="PTHR18866">
    <property type="entry name" value="CARBOXYLASE:PYRUVATE/ACETYL-COA/PROPIONYL-COA CARBOXYLASE"/>
    <property type="match status" value="1"/>
</dbReference>
<evidence type="ECO:0000256" key="5">
    <source>
        <dbReference type="ARBA" id="ARBA00023098"/>
    </source>
</evidence>
<dbReference type="InterPro" id="IPR016185">
    <property type="entry name" value="PreATP-grasp_dom_sf"/>
</dbReference>
<keyword evidence="6" id="KW-0092">Biotin</keyword>
<dbReference type="InterPro" id="IPR011053">
    <property type="entry name" value="Single_hybrid_motif"/>
</dbReference>
<evidence type="ECO:0000256" key="4">
    <source>
        <dbReference type="ARBA" id="ARBA00022840"/>
    </source>
</evidence>
<feature type="domain" description="Biotin carboxylation" evidence="10">
    <location>
        <begin position="45"/>
        <end position="493"/>
    </location>
</feature>
<dbReference type="InterPro" id="IPR005479">
    <property type="entry name" value="CPAse_ATP-bd"/>
</dbReference>
<dbReference type="OrthoDB" id="196847at2759"/>
<dbReference type="Gene3D" id="2.40.50.100">
    <property type="match status" value="1"/>
</dbReference>